<gene>
    <name evidence="18" type="primary">hemA_2</name>
    <name evidence="17" type="synonym">hemA</name>
    <name evidence="17" type="ORF">CV021_02775</name>
    <name evidence="18" type="ORF">NCTC6133_02740</name>
</gene>
<organism evidence="18 20">
    <name type="scientific">Staphylococcus aureus</name>
    <dbReference type="NCBI Taxonomy" id="1280"/>
    <lineage>
        <taxon>Bacteria</taxon>
        <taxon>Bacillati</taxon>
        <taxon>Bacillota</taxon>
        <taxon>Bacilli</taxon>
        <taxon>Bacillales</taxon>
        <taxon>Staphylococcaceae</taxon>
        <taxon>Staphylococcus</taxon>
    </lineage>
</organism>
<dbReference type="InterPro" id="IPR050087">
    <property type="entry name" value="AON_synthase_class-II"/>
</dbReference>
<dbReference type="InterPro" id="IPR004839">
    <property type="entry name" value="Aminotransferase_I/II_large"/>
</dbReference>
<keyword evidence="10 18" id="KW-0012">Acyltransferase</keyword>
<dbReference type="GO" id="GO:0030170">
    <property type="term" value="F:pyridoxal phosphate binding"/>
    <property type="evidence" value="ECO:0007669"/>
    <property type="project" value="InterPro"/>
</dbReference>
<dbReference type="SUPFAM" id="SSF53383">
    <property type="entry name" value="PLP-dependent transferases"/>
    <property type="match status" value="1"/>
</dbReference>
<evidence type="ECO:0000256" key="13">
    <source>
        <dbReference type="ARBA" id="ARBA00032773"/>
    </source>
</evidence>
<evidence type="ECO:0000313" key="18">
    <source>
        <dbReference type="EMBL" id="SUK57068.1"/>
    </source>
</evidence>
<evidence type="ECO:0000256" key="3">
    <source>
        <dbReference type="ARBA" id="ARBA00008392"/>
    </source>
</evidence>
<dbReference type="PANTHER" id="PTHR13693:SF102">
    <property type="entry name" value="2-AMINO-3-KETOBUTYRATE COENZYME A LIGASE, MITOCHONDRIAL"/>
    <property type="match status" value="1"/>
</dbReference>
<reference evidence="17 19" key="1">
    <citation type="submission" date="2017-11" db="EMBL/GenBank/DDBJ databases">
        <authorList>
            <person name="Founou R.C."/>
            <person name="Founou L."/>
            <person name="Allam M."/>
            <person name="Ismail A."/>
            <person name="Essack S.Y."/>
        </authorList>
    </citation>
    <scope>NUCLEOTIDE SEQUENCE [LARGE SCALE GENOMIC DNA]</scope>
    <source>
        <strain evidence="17 19">G703N2B1</strain>
    </source>
</reference>
<evidence type="ECO:0000313" key="20">
    <source>
        <dbReference type="Proteomes" id="UP000255091"/>
    </source>
</evidence>
<evidence type="ECO:0000256" key="4">
    <source>
        <dbReference type="ARBA" id="ARBA00011738"/>
    </source>
</evidence>
<dbReference type="InterPro" id="IPR010961">
    <property type="entry name" value="4pyrrol_synth_NH2levulA_synth"/>
</dbReference>
<dbReference type="AlphaFoldDB" id="A0A2S6D8I2"/>
<evidence type="ECO:0000256" key="14">
    <source>
        <dbReference type="ARBA" id="ARBA00047654"/>
    </source>
</evidence>
<dbReference type="NCBIfam" id="TIGR01821">
    <property type="entry name" value="5aminolev_synth"/>
    <property type="match status" value="1"/>
</dbReference>
<feature type="domain" description="Aminotransferase class I/classII large" evidence="16">
    <location>
        <begin position="42"/>
        <end position="387"/>
    </location>
</feature>
<dbReference type="InterPro" id="IPR001917">
    <property type="entry name" value="Aminotrans_II_pyridoxalP_BS"/>
</dbReference>
<dbReference type="Gene3D" id="3.90.1150.10">
    <property type="entry name" value="Aspartate Aminotransferase, domain 1"/>
    <property type="match status" value="1"/>
</dbReference>
<comment type="pathway">
    <text evidence="2">Porphyrin-containing compound metabolism; protoporphyrin-IX biosynthesis; 5-aminolevulinate from glycine: step 1/1.</text>
</comment>
<evidence type="ECO:0000256" key="1">
    <source>
        <dbReference type="ARBA" id="ARBA00001933"/>
    </source>
</evidence>
<dbReference type="EC" id="2.3.1.37" evidence="5"/>
<accession>A0A2S6D8I2</accession>
<comment type="catalytic activity">
    <reaction evidence="14">
        <text>succinyl-CoA + glycine + H(+) = 5-aminolevulinate + CO2 + CoA</text>
        <dbReference type="Rhea" id="RHEA:12921"/>
        <dbReference type="ChEBI" id="CHEBI:15378"/>
        <dbReference type="ChEBI" id="CHEBI:16526"/>
        <dbReference type="ChEBI" id="CHEBI:57287"/>
        <dbReference type="ChEBI" id="CHEBI:57292"/>
        <dbReference type="ChEBI" id="CHEBI:57305"/>
        <dbReference type="ChEBI" id="CHEBI:356416"/>
        <dbReference type="EC" id="2.3.1.37"/>
    </reaction>
</comment>
<dbReference type="FunFam" id="3.40.640.10:FF:000006">
    <property type="entry name" value="5-aminolevulinate synthase, mitochondrial"/>
    <property type="match status" value="1"/>
</dbReference>
<comment type="subunit">
    <text evidence="4">Homodimer.</text>
</comment>
<dbReference type="GO" id="GO:0006782">
    <property type="term" value="P:protoporphyrinogen IX biosynthetic process"/>
    <property type="evidence" value="ECO:0007669"/>
    <property type="project" value="UniProtKB-UniPathway"/>
</dbReference>
<evidence type="ECO:0000256" key="9">
    <source>
        <dbReference type="ARBA" id="ARBA00023133"/>
    </source>
</evidence>
<dbReference type="Pfam" id="PF00155">
    <property type="entry name" value="Aminotran_1_2"/>
    <property type="match status" value="1"/>
</dbReference>
<dbReference type="InterPro" id="IPR015424">
    <property type="entry name" value="PyrdxlP-dep_Trfase"/>
</dbReference>
<proteinExistence type="inferred from homology"/>
<comment type="cofactor">
    <cofactor evidence="1 15">
        <name>pyridoxal 5'-phosphate</name>
        <dbReference type="ChEBI" id="CHEBI:597326"/>
    </cofactor>
</comment>
<dbReference type="InterPro" id="IPR015422">
    <property type="entry name" value="PyrdxlP-dep_Trfase_small"/>
</dbReference>
<dbReference type="EMBL" id="UHAP01000001">
    <property type="protein sequence ID" value="SUK57068.1"/>
    <property type="molecule type" value="Genomic_DNA"/>
</dbReference>
<keyword evidence="7 18" id="KW-0808">Transferase</keyword>
<evidence type="ECO:0000313" key="19">
    <source>
        <dbReference type="Proteomes" id="UP000238775"/>
    </source>
</evidence>
<evidence type="ECO:0000259" key="16">
    <source>
        <dbReference type="Pfam" id="PF00155"/>
    </source>
</evidence>
<evidence type="ECO:0000256" key="15">
    <source>
        <dbReference type="RuleBase" id="RU003693"/>
    </source>
</evidence>
<evidence type="ECO:0000256" key="6">
    <source>
        <dbReference type="ARBA" id="ARBA00015148"/>
    </source>
</evidence>
<sequence>MYKTLFFDKIAELKEKGSYRIFTEINRIANKYPLAKGEDGKEVVVFCSNDYLGMSQNQEVINVMSDALKEYGAGAGGSRNIGGSHKYFKLLENEIAKWHKKDSALVFPTGYSSNDAALQGLLRIFPEMIVFSDSKNHASIINALRSVKNKIEIFEHNNVKHLNELLNQYDINIPKLIVFESVYSMDGDIAPIVEIVELAKEYNSLTFLDEVHAIGMYGEEGRGYSDVVGVQEDIDIIQSTMAKGIGIIGGYITGDQLLIDVIRSYSSGFIFTTALPPVIAAGCLTSIKIVRSNDKLREELQDKTKYLKEKFKENGIEVLKQSKTHILPVIIGDSKKCEEAAKLLLDKFNIYVQAINSPTVEIGTERFRINVTPNHTKEQMDLLVSSIVYVFDFLNIRRSV</sequence>
<dbReference type="Gene3D" id="3.40.640.10">
    <property type="entry name" value="Type I PLP-dependent aspartate aminotransferase-like (Major domain)"/>
    <property type="match status" value="1"/>
</dbReference>
<dbReference type="InterPro" id="IPR015421">
    <property type="entry name" value="PyrdxlP-dep_Trfase_major"/>
</dbReference>
<evidence type="ECO:0000256" key="10">
    <source>
        <dbReference type="ARBA" id="ARBA00023315"/>
    </source>
</evidence>
<evidence type="ECO:0000256" key="8">
    <source>
        <dbReference type="ARBA" id="ARBA00022898"/>
    </source>
</evidence>
<evidence type="ECO:0000256" key="2">
    <source>
        <dbReference type="ARBA" id="ARBA00005029"/>
    </source>
</evidence>
<dbReference type="GO" id="GO:0003870">
    <property type="term" value="F:5-aminolevulinate synthase activity"/>
    <property type="evidence" value="ECO:0007669"/>
    <property type="project" value="UniProtKB-EC"/>
</dbReference>
<dbReference type="PANTHER" id="PTHR13693">
    <property type="entry name" value="CLASS II AMINOTRANSFERASE/8-AMINO-7-OXONONANOATE SYNTHASE"/>
    <property type="match status" value="1"/>
</dbReference>
<evidence type="ECO:0000256" key="12">
    <source>
        <dbReference type="ARBA" id="ARBA00031945"/>
    </source>
</evidence>
<evidence type="ECO:0000256" key="11">
    <source>
        <dbReference type="ARBA" id="ARBA00031691"/>
    </source>
</evidence>
<dbReference type="UniPathway" id="UPA00251">
    <property type="reaction ID" value="UER00375"/>
</dbReference>
<keyword evidence="9" id="KW-0350">Heme biosynthesis</keyword>
<protein>
    <recommendedName>
        <fullName evidence="6">Putative pyridoxal phosphate-dependent acyltransferase</fullName>
        <ecNumber evidence="5">2.3.1.37</ecNumber>
    </recommendedName>
    <alternativeName>
        <fullName evidence="11">5-aminolevulinic acid synthase</fullName>
    </alternativeName>
    <alternativeName>
        <fullName evidence="12">Delta-ALA synthase</fullName>
    </alternativeName>
    <alternativeName>
        <fullName evidence="13">Delta-aminolevulinate synthase</fullName>
    </alternativeName>
</protein>
<dbReference type="Proteomes" id="UP000238775">
    <property type="component" value="Unassembled WGS sequence"/>
</dbReference>
<dbReference type="RefSeq" id="WP_031927406.1">
    <property type="nucleotide sequence ID" value="NZ_BAABSP010000018.1"/>
</dbReference>
<evidence type="ECO:0000256" key="7">
    <source>
        <dbReference type="ARBA" id="ARBA00022679"/>
    </source>
</evidence>
<evidence type="ECO:0000256" key="5">
    <source>
        <dbReference type="ARBA" id="ARBA00013257"/>
    </source>
</evidence>
<evidence type="ECO:0000313" key="17">
    <source>
        <dbReference type="EMBL" id="PPJ76336.1"/>
    </source>
</evidence>
<comment type="similarity">
    <text evidence="3 15">Belongs to the class-II pyridoxal-phosphate-dependent aminotransferase family.</text>
</comment>
<keyword evidence="8 15" id="KW-0663">Pyridoxal phosphate</keyword>
<name>A0A2S6D8I2_STAAU</name>
<dbReference type="PROSITE" id="PS00599">
    <property type="entry name" value="AA_TRANSFER_CLASS_2"/>
    <property type="match status" value="1"/>
</dbReference>
<dbReference type="CDD" id="cd06454">
    <property type="entry name" value="KBL_like"/>
    <property type="match status" value="1"/>
</dbReference>
<dbReference type="EMBL" id="PGWZ01000293">
    <property type="protein sequence ID" value="PPJ76336.1"/>
    <property type="molecule type" value="Genomic_DNA"/>
</dbReference>
<dbReference type="Proteomes" id="UP000255091">
    <property type="component" value="Unassembled WGS sequence"/>
</dbReference>
<reference evidence="18 20" key="2">
    <citation type="submission" date="2018-06" db="EMBL/GenBank/DDBJ databases">
        <authorList>
            <consortium name="Pathogen Informatics"/>
            <person name="Doyle S."/>
        </authorList>
    </citation>
    <scope>NUCLEOTIDE SEQUENCE [LARGE SCALE GENOMIC DNA]</scope>
    <source>
        <strain evidence="18 20">NCTC6133</strain>
    </source>
</reference>